<comment type="catalytic activity">
    <reaction evidence="11">
        <text>2 [molybdopterin-synthase sulfur-carrier protein]-C-terminal-Gly-aminoethanethioate + cyclic pyranopterin phosphate + H2O = molybdopterin + 2 [molybdopterin-synthase sulfur-carrier protein]-C-terminal Gly-Gly + 2 H(+)</text>
        <dbReference type="Rhea" id="RHEA:26333"/>
        <dbReference type="Rhea" id="RHEA-COMP:12202"/>
        <dbReference type="Rhea" id="RHEA-COMP:19907"/>
        <dbReference type="ChEBI" id="CHEBI:15377"/>
        <dbReference type="ChEBI" id="CHEBI:15378"/>
        <dbReference type="ChEBI" id="CHEBI:58698"/>
        <dbReference type="ChEBI" id="CHEBI:59648"/>
        <dbReference type="ChEBI" id="CHEBI:90778"/>
        <dbReference type="ChEBI" id="CHEBI:232372"/>
        <dbReference type="EC" id="2.8.1.12"/>
    </reaction>
</comment>
<evidence type="ECO:0000256" key="9">
    <source>
        <dbReference type="ARBA" id="ARBA00030781"/>
    </source>
</evidence>
<gene>
    <name evidence="12" type="ORF">J8F10_26325</name>
</gene>
<evidence type="ECO:0000256" key="1">
    <source>
        <dbReference type="ARBA" id="ARBA00005046"/>
    </source>
</evidence>
<keyword evidence="5" id="KW-0501">Molybdenum cofactor biosynthesis</keyword>
<accession>A0ABS5BYM6</accession>
<evidence type="ECO:0000256" key="5">
    <source>
        <dbReference type="ARBA" id="ARBA00023150"/>
    </source>
</evidence>
<proteinExistence type="inferred from homology"/>
<dbReference type="EMBL" id="JAGKQQ010000001">
    <property type="protein sequence ID" value="MBP3958778.1"/>
    <property type="molecule type" value="Genomic_DNA"/>
</dbReference>
<comment type="similarity">
    <text evidence="2">Belongs to the MoaE family.</text>
</comment>
<evidence type="ECO:0000256" key="3">
    <source>
        <dbReference type="ARBA" id="ARBA00011950"/>
    </source>
</evidence>
<evidence type="ECO:0000256" key="4">
    <source>
        <dbReference type="ARBA" id="ARBA00013858"/>
    </source>
</evidence>
<protein>
    <recommendedName>
        <fullName evidence="4">Molybdopterin synthase catalytic subunit</fullName>
        <ecNumber evidence="3">2.8.1.12</ecNumber>
    </recommendedName>
    <alternativeName>
        <fullName evidence="9">MPT synthase subunit 2</fullName>
    </alternativeName>
    <alternativeName>
        <fullName evidence="7">Molybdenum cofactor biosynthesis protein E</fullName>
    </alternativeName>
    <alternativeName>
        <fullName evidence="8">Molybdopterin-converting factor large subunit</fullName>
    </alternativeName>
    <alternativeName>
        <fullName evidence="10">Molybdopterin-converting factor subunit 2</fullName>
    </alternativeName>
</protein>
<dbReference type="CDD" id="cd00756">
    <property type="entry name" value="MoaE"/>
    <property type="match status" value="1"/>
</dbReference>
<dbReference type="RefSeq" id="WP_210659082.1">
    <property type="nucleotide sequence ID" value="NZ_JAGKQQ010000001.1"/>
</dbReference>
<dbReference type="Gene3D" id="3.90.1170.40">
    <property type="entry name" value="Molybdopterin biosynthesis MoaE subunit"/>
    <property type="match status" value="1"/>
</dbReference>
<dbReference type="EC" id="2.8.1.12" evidence="3"/>
<name>A0ABS5BYM6_9BACT</name>
<evidence type="ECO:0000313" key="12">
    <source>
        <dbReference type="EMBL" id="MBP3958778.1"/>
    </source>
</evidence>
<evidence type="ECO:0000256" key="11">
    <source>
        <dbReference type="ARBA" id="ARBA00049878"/>
    </source>
</evidence>
<dbReference type="InterPro" id="IPR003448">
    <property type="entry name" value="Mopterin_biosynth_MoaE"/>
</dbReference>
<keyword evidence="13" id="KW-1185">Reference proteome</keyword>
<comment type="caution">
    <text evidence="12">The sequence shown here is derived from an EMBL/GenBank/DDBJ whole genome shotgun (WGS) entry which is preliminary data.</text>
</comment>
<dbReference type="PANTHER" id="PTHR23404">
    <property type="entry name" value="MOLYBDOPTERIN SYNTHASE RELATED"/>
    <property type="match status" value="1"/>
</dbReference>
<evidence type="ECO:0000256" key="6">
    <source>
        <dbReference type="ARBA" id="ARBA00026066"/>
    </source>
</evidence>
<reference evidence="12 13" key="1">
    <citation type="submission" date="2021-04" db="EMBL/GenBank/DDBJ databases">
        <authorList>
            <person name="Ivanova A."/>
        </authorList>
    </citation>
    <scope>NUCLEOTIDE SEQUENCE [LARGE SCALE GENOMIC DNA]</scope>
    <source>
        <strain evidence="12 13">G18</strain>
    </source>
</reference>
<dbReference type="Pfam" id="PF02391">
    <property type="entry name" value="MoaE"/>
    <property type="match status" value="1"/>
</dbReference>
<evidence type="ECO:0000256" key="7">
    <source>
        <dbReference type="ARBA" id="ARBA00029745"/>
    </source>
</evidence>
<dbReference type="Proteomes" id="UP000676565">
    <property type="component" value="Unassembled WGS sequence"/>
</dbReference>
<evidence type="ECO:0000256" key="2">
    <source>
        <dbReference type="ARBA" id="ARBA00005426"/>
    </source>
</evidence>
<evidence type="ECO:0000256" key="8">
    <source>
        <dbReference type="ARBA" id="ARBA00030407"/>
    </source>
</evidence>
<sequence>MFRLTHDAIDHANLLEMARSPHCGAVVLFLGTVRDLTGQQVTVFLEYEAYAPMAEKKLAEIEAETRRRWSVGEIAIAHRLGRLEVGEVSVAVAVSCPHRAEAFEACRYVIDTLKELVPIWKKENAPDGTGEWVHQSAKPGAT</sequence>
<dbReference type="SUPFAM" id="SSF54690">
    <property type="entry name" value="Molybdopterin synthase subunit MoaE"/>
    <property type="match status" value="1"/>
</dbReference>
<organism evidence="12 13">
    <name type="scientific">Gemmata palustris</name>
    <dbReference type="NCBI Taxonomy" id="2822762"/>
    <lineage>
        <taxon>Bacteria</taxon>
        <taxon>Pseudomonadati</taxon>
        <taxon>Planctomycetota</taxon>
        <taxon>Planctomycetia</taxon>
        <taxon>Gemmatales</taxon>
        <taxon>Gemmataceae</taxon>
        <taxon>Gemmata</taxon>
    </lineage>
</organism>
<evidence type="ECO:0000313" key="13">
    <source>
        <dbReference type="Proteomes" id="UP000676565"/>
    </source>
</evidence>
<evidence type="ECO:0000256" key="10">
    <source>
        <dbReference type="ARBA" id="ARBA00032474"/>
    </source>
</evidence>
<comment type="pathway">
    <text evidence="1">Cofactor biosynthesis; molybdopterin biosynthesis.</text>
</comment>
<comment type="subunit">
    <text evidence="6">Heterotetramer of 2 MoaD subunits and 2 MoaE subunits. Also stable as homodimer. The enzyme changes between these two forms during catalysis.</text>
</comment>
<dbReference type="InterPro" id="IPR036563">
    <property type="entry name" value="MoaE_sf"/>
</dbReference>